<proteinExistence type="predicted"/>
<feature type="transmembrane region" description="Helical" evidence="1">
    <location>
        <begin position="238"/>
        <end position="256"/>
    </location>
</feature>
<organism evidence="2 3">
    <name type="scientific">Pristionchus entomophagus</name>
    <dbReference type="NCBI Taxonomy" id="358040"/>
    <lineage>
        <taxon>Eukaryota</taxon>
        <taxon>Metazoa</taxon>
        <taxon>Ecdysozoa</taxon>
        <taxon>Nematoda</taxon>
        <taxon>Chromadorea</taxon>
        <taxon>Rhabditida</taxon>
        <taxon>Rhabditina</taxon>
        <taxon>Diplogasteromorpha</taxon>
        <taxon>Diplogasteroidea</taxon>
        <taxon>Neodiplogasteridae</taxon>
        <taxon>Pristionchus</taxon>
    </lineage>
</organism>
<comment type="caution">
    <text evidence="2">The sequence shown here is derived from an EMBL/GenBank/DDBJ whole genome shotgun (WGS) entry which is preliminary data.</text>
</comment>
<reference evidence="2" key="1">
    <citation type="submission" date="2023-10" db="EMBL/GenBank/DDBJ databases">
        <title>Genome assembly of Pristionchus species.</title>
        <authorList>
            <person name="Yoshida K."/>
            <person name="Sommer R.J."/>
        </authorList>
    </citation>
    <scope>NUCLEOTIDE SEQUENCE</scope>
    <source>
        <strain evidence="2">RS0144</strain>
    </source>
</reference>
<dbReference type="InterPro" id="IPR019425">
    <property type="entry name" value="7TM_GPCR_serpentine_rcpt_Srt"/>
</dbReference>
<feature type="non-terminal residue" evidence="2">
    <location>
        <position position="279"/>
    </location>
</feature>
<evidence type="ECO:0008006" key="4">
    <source>
        <dbReference type="Google" id="ProtNLM"/>
    </source>
</evidence>
<evidence type="ECO:0000313" key="2">
    <source>
        <dbReference type="EMBL" id="GMT07490.1"/>
    </source>
</evidence>
<gene>
    <name evidence="2" type="ORF">PENTCL1PPCAC_29664</name>
</gene>
<feature type="transmembrane region" description="Helical" evidence="1">
    <location>
        <begin position="125"/>
        <end position="147"/>
    </location>
</feature>
<dbReference type="PANTHER" id="PTHR23021">
    <property type="entry name" value="SERPENTINE RECEPTOR, CLASS T"/>
    <property type="match status" value="1"/>
</dbReference>
<dbReference type="EMBL" id="BTSX01000006">
    <property type="protein sequence ID" value="GMT07490.1"/>
    <property type="molecule type" value="Genomic_DNA"/>
</dbReference>
<protein>
    <recommendedName>
        <fullName evidence="4">G protein-coupled receptor</fullName>
    </recommendedName>
</protein>
<dbReference type="Proteomes" id="UP001432027">
    <property type="component" value="Unassembled WGS sequence"/>
</dbReference>
<dbReference type="Pfam" id="PF10321">
    <property type="entry name" value="7TM_GPCR_Srt"/>
    <property type="match status" value="1"/>
</dbReference>
<feature type="transmembrane region" description="Helical" evidence="1">
    <location>
        <begin position="177"/>
        <end position="196"/>
    </location>
</feature>
<feature type="transmembrane region" description="Helical" evidence="1">
    <location>
        <begin position="48"/>
        <end position="74"/>
    </location>
</feature>
<feature type="non-terminal residue" evidence="2">
    <location>
        <position position="1"/>
    </location>
</feature>
<keyword evidence="1" id="KW-1133">Transmembrane helix</keyword>
<name>A0AAV5UK88_9BILA</name>
<evidence type="ECO:0000313" key="3">
    <source>
        <dbReference type="Proteomes" id="UP001432027"/>
    </source>
</evidence>
<dbReference type="Gene3D" id="1.20.1070.10">
    <property type="entry name" value="Rhodopsin 7-helix transmembrane proteins"/>
    <property type="match status" value="1"/>
</dbReference>
<accession>A0AAV5UK88</accession>
<feature type="transmembrane region" description="Helical" evidence="1">
    <location>
        <begin position="203"/>
        <end position="226"/>
    </location>
</feature>
<dbReference type="SUPFAM" id="SSF81321">
    <property type="entry name" value="Family A G protein-coupled receptor-like"/>
    <property type="match status" value="1"/>
</dbReference>
<dbReference type="PANTHER" id="PTHR23021:SF11">
    <property type="entry name" value="SERPENTINE RECEPTOR, CLASS T"/>
    <property type="match status" value="1"/>
</dbReference>
<dbReference type="AlphaFoldDB" id="A0AAV5UK88"/>
<keyword evidence="1" id="KW-0812">Transmembrane</keyword>
<keyword evidence="1" id="KW-0472">Membrane</keyword>
<feature type="transmembrane region" description="Helical" evidence="1">
    <location>
        <begin position="12"/>
        <end position="36"/>
    </location>
</feature>
<sequence length="279" mass="31722">IDWSTRGTSRPVFGAVCIAVCCLGIIPYIICMRIVWEIQKQACYKMMFYLAIVDILTLFGNVLAGVVFIVGGMYCHAPWIFLLISFLVGGGYYASCCTCFMIAVNRLVELFAIRPLHKLFLENRPWFLMLIPTAYALSGIICAPLAFANSETHIFHLDPMISDRYEYKSYFNTLNNFAAPSICSLLYLAMIINVIARKKKLSIQCGVIVIVHMYTCLSYILIPYIINETIFDAVLYTMHINWLIMHGLPPYVYFLFNPSIRRGVLQFANPNLSIHVSTT</sequence>
<feature type="transmembrane region" description="Helical" evidence="1">
    <location>
        <begin position="80"/>
        <end position="104"/>
    </location>
</feature>
<keyword evidence="3" id="KW-1185">Reference proteome</keyword>
<evidence type="ECO:0000256" key="1">
    <source>
        <dbReference type="SAM" id="Phobius"/>
    </source>
</evidence>